<comment type="caution">
    <text evidence="1">The sequence shown here is derived from an EMBL/GenBank/DDBJ whole genome shotgun (WGS) entry which is preliminary data.</text>
</comment>
<dbReference type="GO" id="GO:0016301">
    <property type="term" value="F:kinase activity"/>
    <property type="evidence" value="ECO:0007669"/>
    <property type="project" value="UniProtKB-KW"/>
</dbReference>
<dbReference type="InterPro" id="IPR000600">
    <property type="entry name" value="ROK"/>
</dbReference>
<dbReference type="RefSeq" id="WP_284341911.1">
    <property type="nucleotide sequence ID" value="NZ_BSNS01000020.1"/>
</dbReference>
<dbReference type="InterPro" id="IPR036390">
    <property type="entry name" value="WH_DNA-bd_sf"/>
</dbReference>
<dbReference type="PANTHER" id="PTHR18964:SF169">
    <property type="entry name" value="N-ACETYLMANNOSAMINE KINASE"/>
    <property type="match status" value="1"/>
</dbReference>
<keyword evidence="2" id="KW-1185">Reference proteome</keyword>
<dbReference type="SUPFAM" id="SSF46785">
    <property type="entry name" value="Winged helix' DNA-binding domain"/>
    <property type="match status" value="1"/>
</dbReference>
<dbReference type="Pfam" id="PF13412">
    <property type="entry name" value="HTH_24"/>
    <property type="match status" value="1"/>
</dbReference>
<dbReference type="EMBL" id="BSNS01000020">
    <property type="protein sequence ID" value="GLQ56507.1"/>
    <property type="molecule type" value="Genomic_DNA"/>
</dbReference>
<accession>A0ABQ5W8U3</accession>
<name>A0ABQ5W8U3_9HYPH</name>
<evidence type="ECO:0000313" key="1">
    <source>
        <dbReference type="EMBL" id="GLQ56507.1"/>
    </source>
</evidence>
<sequence length="368" mass="39324">MPGSEFSPVQKRVLQLALGAPAPNRLELSRIMGLSPQTLTRAVRPLIEDGILSERAIHNGRPGQPVRELAYREGRLAVLGLVLTQERISVTAEDLAGTQYFRKQVTGAVGTPARALPIASDLIAECRSALPGHSDLLGLGVAAQGFFLERGRRIVARGDPAGWLEVDLQARLRAMADLPIALQNDARAIAAGLVRMPVGRTYSHYFCLFLSTGVGGALVVDGQIHDGPHGNAGEIGALLPESRARPTISNFLAASELGAIEEWAGFEALPGERRTRLEAWCAEAGAQLSAPLQAVLALLDVEAVAVFSQIPREVVERICRGIRLLPIGADFAGIPKTVLNQPEFVVYDDTSLERGACAVARSHFFSGD</sequence>
<dbReference type="Proteomes" id="UP001156691">
    <property type="component" value="Unassembled WGS sequence"/>
</dbReference>
<keyword evidence="1" id="KW-0418">Kinase</keyword>
<dbReference type="InterPro" id="IPR043129">
    <property type="entry name" value="ATPase_NBD"/>
</dbReference>
<dbReference type="Gene3D" id="3.30.420.40">
    <property type="match status" value="2"/>
</dbReference>
<protein>
    <submittedName>
        <fullName evidence="1">Sugar kinase</fullName>
    </submittedName>
</protein>
<organism evidence="1 2">
    <name type="scientific">Devosia nitrariae</name>
    <dbReference type="NCBI Taxonomy" id="2071872"/>
    <lineage>
        <taxon>Bacteria</taxon>
        <taxon>Pseudomonadati</taxon>
        <taxon>Pseudomonadota</taxon>
        <taxon>Alphaproteobacteria</taxon>
        <taxon>Hyphomicrobiales</taxon>
        <taxon>Devosiaceae</taxon>
        <taxon>Devosia</taxon>
    </lineage>
</organism>
<dbReference type="SUPFAM" id="SSF53067">
    <property type="entry name" value="Actin-like ATPase domain"/>
    <property type="match status" value="1"/>
</dbReference>
<reference evidence="2" key="1">
    <citation type="journal article" date="2019" name="Int. J. Syst. Evol. Microbiol.">
        <title>The Global Catalogue of Microorganisms (GCM) 10K type strain sequencing project: providing services to taxonomists for standard genome sequencing and annotation.</title>
        <authorList>
            <consortium name="The Broad Institute Genomics Platform"/>
            <consortium name="The Broad Institute Genome Sequencing Center for Infectious Disease"/>
            <person name="Wu L."/>
            <person name="Ma J."/>
        </authorList>
    </citation>
    <scope>NUCLEOTIDE SEQUENCE [LARGE SCALE GENOMIC DNA]</scope>
    <source>
        <strain evidence="2">NBRC 112416</strain>
    </source>
</reference>
<dbReference type="Pfam" id="PF00480">
    <property type="entry name" value="ROK"/>
    <property type="match status" value="1"/>
</dbReference>
<gene>
    <name evidence="1" type="ORF">GCM10010862_37660</name>
</gene>
<keyword evidence="1" id="KW-0808">Transferase</keyword>
<evidence type="ECO:0000313" key="2">
    <source>
        <dbReference type="Proteomes" id="UP001156691"/>
    </source>
</evidence>
<proteinExistence type="predicted"/>
<dbReference type="CDD" id="cd23763">
    <property type="entry name" value="ASKHA_ATPase_ROK"/>
    <property type="match status" value="1"/>
</dbReference>
<dbReference type="PANTHER" id="PTHR18964">
    <property type="entry name" value="ROK (REPRESSOR, ORF, KINASE) FAMILY"/>
    <property type="match status" value="1"/>
</dbReference>
<dbReference type="InterPro" id="IPR036388">
    <property type="entry name" value="WH-like_DNA-bd_sf"/>
</dbReference>
<dbReference type="Gene3D" id="1.10.10.10">
    <property type="entry name" value="Winged helix-like DNA-binding domain superfamily/Winged helix DNA-binding domain"/>
    <property type="match status" value="1"/>
</dbReference>